<organism evidence="1 2">
    <name type="scientific">Hoylesella loescheii DSM 19665 = JCM 12249 = ATCC 15930</name>
    <dbReference type="NCBI Taxonomy" id="1122985"/>
    <lineage>
        <taxon>Bacteria</taxon>
        <taxon>Pseudomonadati</taxon>
        <taxon>Bacteroidota</taxon>
        <taxon>Bacteroidia</taxon>
        <taxon>Bacteroidales</taxon>
        <taxon>Prevotellaceae</taxon>
        <taxon>Hoylesella</taxon>
    </lineage>
</organism>
<dbReference type="EMBL" id="JNGW01000035">
    <property type="protein sequence ID" value="KDR53007.1"/>
    <property type="molecule type" value="Genomic_DNA"/>
</dbReference>
<sequence>MCIETNAGMAKVRFAPDVTGLFKIMNWLQKYKEKFTNVSFFVFLH</sequence>
<protein>
    <submittedName>
        <fullName evidence="1">Uncharacterized protein</fullName>
    </submittedName>
</protein>
<proteinExistence type="predicted"/>
<evidence type="ECO:0000313" key="1">
    <source>
        <dbReference type="EMBL" id="KDR53007.1"/>
    </source>
</evidence>
<comment type="caution">
    <text evidence="1">The sequence shown here is derived from an EMBL/GenBank/DDBJ whole genome shotgun (WGS) entry which is preliminary data.</text>
</comment>
<dbReference type="AlphaFoldDB" id="A0A069QJZ5"/>
<evidence type="ECO:0000313" key="2">
    <source>
        <dbReference type="Proteomes" id="UP000027442"/>
    </source>
</evidence>
<dbReference type="Proteomes" id="UP000027442">
    <property type="component" value="Unassembled WGS sequence"/>
</dbReference>
<name>A0A069QJZ5_HOYLO</name>
<keyword evidence="2" id="KW-1185">Reference proteome</keyword>
<reference evidence="1 2" key="1">
    <citation type="submission" date="2013-08" db="EMBL/GenBank/DDBJ databases">
        <authorList>
            <person name="Weinstock G."/>
            <person name="Sodergren E."/>
            <person name="Wylie T."/>
            <person name="Fulton L."/>
            <person name="Fulton R."/>
            <person name="Fronick C."/>
            <person name="O'Laughlin M."/>
            <person name="Godfrey J."/>
            <person name="Miner T."/>
            <person name="Herter B."/>
            <person name="Appelbaum E."/>
            <person name="Cordes M."/>
            <person name="Lek S."/>
            <person name="Wollam A."/>
            <person name="Pepin K.H."/>
            <person name="Palsikar V.B."/>
            <person name="Mitreva M."/>
            <person name="Wilson R.K."/>
        </authorList>
    </citation>
    <scope>NUCLEOTIDE SEQUENCE [LARGE SCALE GENOMIC DNA]</scope>
    <source>
        <strain evidence="1 2">ATCC 15930</strain>
    </source>
</reference>
<accession>A0A069QJZ5</accession>
<gene>
    <name evidence="1" type="ORF">HMPREF1991_00962</name>
</gene>
<dbReference type="HOGENOM" id="CLU_3203499_0_0_10"/>